<accession>A0A1E5BGB7</accession>
<sequence>MKKLSKLVRNQVDIENSICDELAKEVIKAVQNKDHKSMLQIVGALSGRNIASDKLLISIRDELEKNHV</sequence>
<proteinExistence type="predicted"/>
<organism evidence="1 2">
    <name type="scientific">Vibrio genomosp. F10 str. ZF-129</name>
    <dbReference type="NCBI Taxonomy" id="1187848"/>
    <lineage>
        <taxon>Bacteria</taxon>
        <taxon>Pseudomonadati</taxon>
        <taxon>Pseudomonadota</taxon>
        <taxon>Gammaproteobacteria</taxon>
        <taxon>Vibrionales</taxon>
        <taxon>Vibrionaceae</taxon>
        <taxon>Vibrio</taxon>
    </lineage>
</organism>
<dbReference type="AlphaFoldDB" id="A0A1E5BGB7"/>
<evidence type="ECO:0008006" key="3">
    <source>
        <dbReference type="Google" id="ProtNLM"/>
    </source>
</evidence>
<gene>
    <name evidence="1" type="ORF">A1QO_00760</name>
</gene>
<evidence type="ECO:0000313" key="2">
    <source>
        <dbReference type="Proteomes" id="UP000094741"/>
    </source>
</evidence>
<dbReference type="RefSeq" id="WP_017041679.1">
    <property type="nucleotide sequence ID" value="NZ_AJYQ02000078.1"/>
</dbReference>
<dbReference type="EMBL" id="AJYQ02000078">
    <property type="protein sequence ID" value="OEE35323.1"/>
    <property type="molecule type" value="Genomic_DNA"/>
</dbReference>
<evidence type="ECO:0000313" key="1">
    <source>
        <dbReference type="EMBL" id="OEE35323.1"/>
    </source>
</evidence>
<dbReference type="STRING" id="1187848.A1QO_00760"/>
<reference evidence="1 2" key="1">
    <citation type="journal article" date="2012" name="Science">
        <title>Ecological populations of bacteria act as socially cohesive units of antibiotic production and resistance.</title>
        <authorList>
            <person name="Cordero O.X."/>
            <person name="Wildschutte H."/>
            <person name="Kirkup B."/>
            <person name="Proehl S."/>
            <person name="Ngo L."/>
            <person name="Hussain F."/>
            <person name="Le Roux F."/>
            <person name="Mincer T."/>
            <person name="Polz M.F."/>
        </authorList>
    </citation>
    <scope>NUCLEOTIDE SEQUENCE [LARGE SCALE GENOMIC DNA]</scope>
    <source>
        <strain evidence="1 2">ZF-129</strain>
    </source>
</reference>
<protein>
    <recommendedName>
        <fullName evidence="3">Glutamyl-tRNA amidotransferase</fullName>
    </recommendedName>
</protein>
<dbReference type="Proteomes" id="UP000094741">
    <property type="component" value="Unassembled WGS sequence"/>
</dbReference>
<name>A0A1E5BGB7_9VIBR</name>
<comment type="caution">
    <text evidence="1">The sequence shown here is derived from an EMBL/GenBank/DDBJ whole genome shotgun (WGS) entry which is preliminary data.</text>
</comment>